<reference evidence="1" key="1">
    <citation type="journal article" date="2021" name="Mol. Plant Microbe Interact.">
        <title>Complete Genome Sequence of the Plant-Pathogenic Fungus Colletotrichum lupini.</title>
        <authorList>
            <person name="Baroncelli R."/>
            <person name="Pensec F."/>
            <person name="Da Lio D."/>
            <person name="Boufleur T."/>
            <person name="Vicente I."/>
            <person name="Sarrocco S."/>
            <person name="Picot A."/>
            <person name="Baraldi E."/>
            <person name="Sukno S."/>
            <person name="Thon M."/>
            <person name="Le Floch G."/>
        </authorList>
    </citation>
    <scope>NUCLEOTIDE SEQUENCE</scope>
    <source>
        <strain evidence="1">IMI 504893</strain>
    </source>
</reference>
<protein>
    <submittedName>
        <fullName evidence="1">Uncharacterized protein</fullName>
    </submittedName>
</protein>
<sequence>MQWGIRLTTRERCNGPLARWGSTDKKLLIFTARFKSQVT</sequence>
<dbReference type="AlphaFoldDB" id="A0A9Q8WIS2"/>
<dbReference type="GeneID" id="73344421"/>
<evidence type="ECO:0000313" key="2">
    <source>
        <dbReference type="Proteomes" id="UP000830671"/>
    </source>
</evidence>
<dbReference type="RefSeq" id="XP_049146556.1">
    <property type="nucleotide sequence ID" value="XM_049289411.1"/>
</dbReference>
<evidence type="ECO:0000313" key="1">
    <source>
        <dbReference type="EMBL" id="UQC84939.1"/>
    </source>
</evidence>
<organism evidence="1 2">
    <name type="scientific">Colletotrichum lupini</name>
    <dbReference type="NCBI Taxonomy" id="145971"/>
    <lineage>
        <taxon>Eukaryota</taxon>
        <taxon>Fungi</taxon>
        <taxon>Dikarya</taxon>
        <taxon>Ascomycota</taxon>
        <taxon>Pezizomycotina</taxon>
        <taxon>Sordariomycetes</taxon>
        <taxon>Hypocreomycetidae</taxon>
        <taxon>Glomerellales</taxon>
        <taxon>Glomerellaceae</taxon>
        <taxon>Colletotrichum</taxon>
        <taxon>Colletotrichum acutatum species complex</taxon>
    </lineage>
</organism>
<proteinExistence type="predicted"/>
<gene>
    <name evidence="1" type="ORF">CLUP02_10435</name>
</gene>
<dbReference type="EMBL" id="CP019477">
    <property type="protein sequence ID" value="UQC84939.1"/>
    <property type="molecule type" value="Genomic_DNA"/>
</dbReference>
<dbReference type="KEGG" id="clup:CLUP02_10435"/>
<accession>A0A9Q8WIS2</accession>
<dbReference type="Proteomes" id="UP000830671">
    <property type="component" value="Chromosome 5"/>
</dbReference>
<name>A0A9Q8WIS2_9PEZI</name>
<keyword evidence="2" id="KW-1185">Reference proteome</keyword>